<dbReference type="EMBL" id="CP032091">
    <property type="protein sequence ID" value="AXV67508.1"/>
    <property type="molecule type" value="Genomic_DNA"/>
</dbReference>
<feature type="short sequence motif" description="TonB C-terminal box" evidence="10">
    <location>
        <begin position="836"/>
        <end position="853"/>
    </location>
</feature>
<feature type="domain" description="TonB-dependent receptor-like beta-barrel" evidence="13">
    <location>
        <begin position="367"/>
        <end position="818"/>
    </location>
</feature>
<evidence type="ECO:0000256" key="9">
    <source>
        <dbReference type="PROSITE-ProRule" id="PRU01360"/>
    </source>
</evidence>
<evidence type="ECO:0000256" key="6">
    <source>
        <dbReference type="ARBA" id="ARBA00023077"/>
    </source>
</evidence>
<dbReference type="InterPro" id="IPR039426">
    <property type="entry name" value="TonB-dep_rcpt-like"/>
</dbReference>
<feature type="signal peptide" evidence="12">
    <location>
        <begin position="1"/>
        <end position="28"/>
    </location>
</feature>
<organism evidence="15 16">
    <name type="scientific">Pseudoalteromonas lipolytica</name>
    <dbReference type="NCBI Taxonomy" id="570156"/>
    <lineage>
        <taxon>Bacteria</taxon>
        <taxon>Pseudomonadati</taxon>
        <taxon>Pseudomonadota</taxon>
        <taxon>Gammaproteobacteria</taxon>
        <taxon>Alteromonadales</taxon>
        <taxon>Pseudoalteromonadaceae</taxon>
        <taxon>Pseudoalteromonas</taxon>
    </lineage>
</organism>
<dbReference type="CDD" id="cd01347">
    <property type="entry name" value="ligand_gated_channel"/>
    <property type="match status" value="1"/>
</dbReference>
<evidence type="ECO:0000259" key="14">
    <source>
        <dbReference type="Pfam" id="PF07715"/>
    </source>
</evidence>
<dbReference type="InterPro" id="IPR037066">
    <property type="entry name" value="Plug_dom_sf"/>
</dbReference>
<keyword evidence="8 9" id="KW-0998">Cell outer membrane</keyword>
<dbReference type="Gene3D" id="2.40.170.20">
    <property type="entry name" value="TonB-dependent receptor, beta-barrel domain"/>
    <property type="match status" value="1"/>
</dbReference>
<sequence>MLNLNKNKLSLAISLSLLSAGVASPVFANETGQATTDEVEVIQVRGIRGSVVKSLNTKRFANSIVDAVTSEDIGKFPDQNVAESLQRITGVSMSRAFGEGERISIRGTSENQNRTLLNGQAVGSADWWVDSSASRGFNYTMLPSEIVSGLEVYKSPEADIDEGSIGGTVIVRTRKPLDLEANRIAGSILMQHSEISGETDPQLAGLYSWKNDNETLGALVSVFKQKRNLRRDGIEAWSWTHRDITLEDGTEIENVYTPGGGGSAMFTQERIRTGFNLTLQYRPTDNIDITFNALDSTMKANNANQNFLWLPGYGGSHYTSLDIVAHDKVGRFAQAGTLGLSPTGNNILDETKVRNSELKTNSYDLKLTHEGETWKSSYHVGVTEGSGGTQTDRSVGWEGNAVHSYNAANVESIETSYAKDPADGDAWNLGFLRYDSNDALDKEYYAQTDFERAIDVAVFSKIKFGLKYRDHKRENVRLQSQTRTDLNWSLADYSNPAPRDFLSGIGSSGTLRNYAMTDLAKVRRDGDALDWQYNLLFDSNFAIEENIFAGYVKADIDVEGMRGNVGVRLVETKQTTGAYVGPADAKTWQEEETSYFDILPSLNLAIDLNDDMLLRIGAARVMTRPDYAAMTNATTYNTETRVGTGGNSNIDPYRATQFDVGYEWYFADAGIFSAALFYKDLQSTLGNNTQTEVFNGVEIEISRPINGPSGTLKGLELGLQTEIVEGFGVAANYTFVDGESKDLDGNDVLIPGISKHTYNISTYYETERFGGRLSYNYRTGYDTGRAWPGYQDAYGQVDATFNFNITENITAVFEATNLTDEHTFSYQEEGVKQALTGVYADGRRFSAGIRFNF</sequence>
<evidence type="ECO:0000256" key="12">
    <source>
        <dbReference type="SAM" id="SignalP"/>
    </source>
</evidence>
<dbReference type="Pfam" id="PF00593">
    <property type="entry name" value="TonB_dep_Rec_b-barrel"/>
    <property type="match status" value="1"/>
</dbReference>
<reference evidence="15 16" key="1">
    <citation type="submission" date="2018-08" db="EMBL/GenBank/DDBJ databases">
        <title>Draft genome sequence of Pseudoalteromonas donghaensis HJ51.</title>
        <authorList>
            <person name="Oh J."/>
            <person name="Roh D."/>
        </authorList>
    </citation>
    <scope>NUCLEOTIDE SEQUENCE [LARGE SCALE GENOMIC DNA]</scope>
    <source>
        <strain evidence="15 16">HJ51</strain>
        <plasmid evidence="15 16">unnamed1</plasmid>
    </source>
</reference>
<evidence type="ECO:0000256" key="3">
    <source>
        <dbReference type="ARBA" id="ARBA00022452"/>
    </source>
</evidence>
<evidence type="ECO:0000259" key="13">
    <source>
        <dbReference type="Pfam" id="PF00593"/>
    </source>
</evidence>
<dbReference type="PANTHER" id="PTHR40980:SF3">
    <property type="entry name" value="TONB-DEPENDENT RECEPTOR-LIKE BETA-BARREL DOMAIN-CONTAINING PROTEIN"/>
    <property type="match status" value="1"/>
</dbReference>
<keyword evidence="3 9" id="KW-1134">Transmembrane beta strand</keyword>
<keyword evidence="7 9" id="KW-0472">Membrane</keyword>
<evidence type="ECO:0000256" key="1">
    <source>
        <dbReference type="ARBA" id="ARBA00004571"/>
    </source>
</evidence>
<keyword evidence="2 9" id="KW-0813">Transport</keyword>
<dbReference type="NCBIfam" id="TIGR01782">
    <property type="entry name" value="TonB-Xanth-Caul"/>
    <property type="match status" value="1"/>
</dbReference>
<keyword evidence="15" id="KW-0675">Receptor</keyword>
<feature type="domain" description="TonB-dependent receptor plug" evidence="14">
    <location>
        <begin position="60"/>
        <end position="168"/>
    </location>
</feature>
<keyword evidence="15" id="KW-0614">Plasmid</keyword>
<name>A0AAD0WEG6_9GAMM</name>
<dbReference type="InterPro" id="IPR036942">
    <property type="entry name" value="Beta-barrel_TonB_sf"/>
</dbReference>
<evidence type="ECO:0000256" key="2">
    <source>
        <dbReference type="ARBA" id="ARBA00022448"/>
    </source>
</evidence>
<dbReference type="PROSITE" id="PS52016">
    <property type="entry name" value="TONB_DEPENDENT_REC_3"/>
    <property type="match status" value="1"/>
</dbReference>
<dbReference type="KEGG" id="pdj:D0907_19600"/>
<dbReference type="PANTHER" id="PTHR40980">
    <property type="entry name" value="PLUG DOMAIN-CONTAINING PROTEIN"/>
    <property type="match status" value="1"/>
</dbReference>
<comment type="similarity">
    <text evidence="9 11">Belongs to the TonB-dependent receptor family.</text>
</comment>
<dbReference type="InterPro" id="IPR012910">
    <property type="entry name" value="Plug_dom"/>
</dbReference>
<dbReference type="Proteomes" id="UP000264605">
    <property type="component" value="Plasmid unnamed1"/>
</dbReference>
<dbReference type="GeneID" id="99507694"/>
<evidence type="ECO:0000256" key="5">
    <source>
        <dbReference type="ARBA" id="ARBA00022729"/>
    </source>
</evidence>
<dbReference type="PROSITE" id="PS01156">
    <property type="entry name" value="TONB_DEPENDENT_REC_2"/>
    <property type="match status" value="1"/>
</dbReference>
<keyword evidence="4 9" id="KW-0812">Transmembrane</keyword>
<accession>A0AAD0WEG6</accession>
<dbReference type="RefSeq" id="WP_118845200.1">
    <property type="nucleotide sequence ID" value="NZ_CP032091.1"/>
</dbReference>
<evidence type="ECO:0000256" key="11">
    <source>
        <dbReference type="RuleBase" id="RU003357"/>
    </source>
</evidence>
<evidence type="ECO:0000256" key="4">
    <source>
        <dbReference type="ARBA" id="ARBA00022692"/>
    </source>
</evidence>
<dbReference type="InterPro" id="IPR010917">
    <property type="entry name" value="TonB_rcpt_CS"/>
</dbReference>
<evidence type="ECO:0000256" key="8">
    <source>
        <dbReference type="ARBA" id="ARBA00023237"/>
    </source>
</evidence>
<dbReference type="InterPro" id="IPR000531">
    <property type="entry name" value="Beta-barrel_TonB"/>
</dbReference>
<keyword evidence="6 11" id="KW-0798">TonB box</keyword>
<dbReference type="Gene3D" id="2.170.130.10">
    <property type="entry name" value="TonB-dependent receptor, plug domain"/>
    <property type="match status" value="1"/>
</dbReference>
<comment type="subcellular location">
    <subcellularLocation>
        <location evidence="1 9">Cell outer membrane</location>
        <topology evidence="1 9">Multi-pass membrane protein</topology>
    </subcellularLocation>
</comment>
<gene>
    <name evidence="15" type="ORF">D0907_19600</name>
</gene>
<geneLocation type="plasmid" evidence="15 16">
    <name>unnamed1</name>
</geneLocation>
<evidence type="ECO:0000313" key="15">
    <source>
        <dbReference type="EMBL" id="AXV67508.1"/>
    </source>
</evidence>
<protein>
    <submittedName>
        <fullName evidence="15">TonB-dependent receptor</fullName>
    </submittedName>
</protein>
<feature type="chain" id="PRO_5042048736" evidence="12">
    <location>
        <begin position="29"/>
        <end position="853"/>
    </location>
</feature>
<proteinExistence type="inferred from homology"/>
<evidence type="ECO:0000313" key="16">
    <source>
        <dbReference type="Proteomes" id="UP000264605"/>
    </source>
</evidence>
<dbReference type="InterPro" id="IPR010104">
    <property type="entry name" value="TonB_rcpt_bac"/>
</dbReference>
<evidence type="ECO:0000256" key="7">
    <source>
        <dbReference type="ARBA" id="ARBA00023136"/>
    </source>
</evidence>
<keyword evidence="5 12" id="KW-0732">Signal</keyword>
<dbReference type="AlphaFoldDB" id="A0AAD0WEG6"/>
<dbReference type="Pfam" id="PF07715">
    <property type="entry name" value="Plug"/>
    <property type="match status" value="1"/>
</dbReference>
<evidence type="ECO:0000256" key="10">
    <source>
        <dbReference type="PROSITE-ProRule" id="PRU10144"/>
    </source>
</evidence>
<dbReference type="SUPFAM" id="SSF56935">
    <property type="entry name" value="Porins"/>
    <property type="match status" value="1"/>
</dbReference>
<dbReference type="GO" id="GO:0009279">
    <property type="term" value="C:cell outer membrane"/>
    <property type="evidence" value="ECO:0007669"/>
    <property type="project" value="UniProtKB-SubCell"/>
</dbReference>